<keyword evidence="4 7" id="KW-0255">Endonuclease</keyword>
<evidence type="ECO:0000256" key="5">
    <source>
        <dbReference type="ARBA" id="ARBA00022801"/>
    </source>
</evidence>
<dbReference type="InterPro" id="IPR020568">
    <property type="entry name" value="Ribosomal_Su5_D2-typ_SF"/>
</dbReference>
<evidence type="ECO:0000256" key="2">
    <source>
        <dbReference type="ARBA" id="ARBA00022694"/>
    </source>
</evidence>
<dbReference type="GO" id="GO:0000049">
    <property type="term" value="F:tRNA binding"/>
    <property type="evidence" value="ECO:0007669"/>
    <property type="project" value="UniProtKB-UniRule"/>
</dbReference>
<evidence type="ECO:0000256" key="3">
    <source>
        <dbReference type="ARBA" id="ARBA00022722"/>
    </source>
</evidence>
<keyword evidence="3 7" id="KW-0540">Nuclease</keyword>
<evidence type="ECO:0000256" key="6">
    <source>
        <dbReference type="ARBA" id="ARBA00022884"/>
    </source>
</evidence>
<proteinExistence type="inferred from homology"/>
<evidence type="ECO:0000256" key="7">
    <source>
        <dbReference type="HAMAP-Rule" id="MF_00227"/>
    </source>
</evidence>
<keyword evidence="6 7" id="KW-0694">RNA-binding</keyword>
<dbReference type="Pfam" id="PF00825">
    <property type="entry name" value="Ribonuclease_P"/>
    <property type="match status" value="1"/>
</dbReference>
<protein>
    <recommendedName>
        <fullName evidence="7 8">Ribonuclease P protein component</fullName>
        <shortName evidence="7">RNase P protein</shortName>
        <shortName evidence="7">RNaseP protein</shortName>
        <ecNumber evidence="7 8">3.1.26.5</ecNumber>
    </recommendedName>
    <alternativeName>
        <fullName evidence="7">Protein C5</fullName>
    </alternativeName>
</protein>
<comment type="catalytic activity">
    <reaction evidence="7">
        <text>Endonucleolytic cleavage of RNA, removing 5'-extranucleotides from tRNA precursor.</text>
        <dbReference type="EC" id="3.1.26.5"/>
    </reaction>
</comment>
<dbReference type="RefSeq" id="WP_250723866.1">
    <property type="nucleotide sequence ID" value="NZ_CP098400.1"/>
</dbReference>
<keyword evidence="2 7" id="KW-0819">tRNA processing</keyword>
<reference evidence="9" key="2">
    <citation type="submission" date="2022-06" db="EMBL/GenBank/DDBJ databases">
        <title>Xiashengella guii gen. nov. sp. nov., a bacterium isolated form anaerobic digestion tank.</title>
        <authorList>
            <person name="Huang H."/>
        </authorList>
    </citation>
    <scope>NUCLEOTIDE SEQUENCE</scope>
    <source>
        <strain evidence="9">Ai-910</strain>
    </source>
</reference>
<keyword evidence="5 7" id="KW-0378">Hydrolase</keyword>
<sequence length="135" mass="15816">MTEYDYRFSKKERLCLKNEISLLFEKGRPLTVHPLRLRYILVDSGSDTKCKVLFSVPKKLFKRAVKRNLIRRKIREAYRLNKHLLTGSVPEGKHLLIAFVYLDNSPLAYNIIEDSVKKSLSMVEAAVRKKNIKHE</sequence>
<dbReference type="SUPFAM" id="SSF54211">
    <property type="entry name" value="Ribosomal protein S5 domain 2-like"/>
    <property type="match status" value="1"/>
</dbReference>
<dbReference type="PANTHER" id="PTHR33992">
    <property type="entry name" value="RIBONUCLEASE P PROTEIN COMPONENT"/>
    <property type="match status" value="1"/>
</dbReference>
<comment type="similarity">
    <text evidence="7">Belongs to the RnpA family.</text>
</comment>
<dbReference type="Proteomes" id="UP001056426">
    <property type="component" value="Chromosome"/>
</dbReference>
<evidence type="ECO:0000256" key="4">
    <source>
        <dbReference type="ARBA" id="ARBA00022759"/>
    </source>
</evidence>
<dbReference type="GO" id="GO:0001682">
    <property type="term" value="P:tRNA 5'-leader removal"/>
    <property type="evidence" value="ECO:0007669"/>
    <property type="project" value="UniProtKB-UniRule"/>
</dbReference>
<evidence type="ECO:0000256" key="8">
    <source>
        <dbReference type="NCBIfam" id="TIGR00188"/>
    </source>
</evidence>
<evidence type="ECO:0000256" key="1">
    <source>
        <dbReference type="ARBA" id="ARBA00002663"/>
    </source>
</evidence>
<dbReference type="KEGG" id="alkq:M9189_00145"/>
<name>A0A9J6ZQA2_9BACT</name>
<comment type="subunit">
    <text evidence="7">Consists of a catalytic RNA component (M1 or rnpB) and a protein subunit.</text>
</comment>
<reference evidence="9" key="1">
    <citation type="submission" date="2022-05" db="EMBL/GenBank/DDBJ databases">
        <authorList>
            <person name="Sun X."/>
        </authorList>
    </citation>
    <scope>NUCLEOTIDE SEQUENCE</scope>
    <source>
        <strain evidence="9">Ai-910</strain>
    </source>
</reference>
<comment type="function">
    <text evidence="1 7">RNaseP catalyzes the removal of the 5'-leader sequence from pre-tRNA to produce the mature 5'-terminus. It can also cleave other RNA substrates such as 4.5S RNA. The protein component plays an auxiliary but essential role in vivo by binding to the 5'-leader sequence and broadening the substrate specificity of the ribozyme.</text>
</comment>
<dbReference type="Gene3D" id="3.30.230.10">
    <property type="match status" value="1"/>
</dbReference>
<organism evidence="9 10">
    <name type="scientific">Xiashengella succiniciproducens</name>
    <dbReference type="NCBI Taxonomy" id="2949635"/>
    <lineage>
        <taxon>Bacteria</taxon>
        <taxon>Pseudomonadati</taxon>
        <taxon>Bacteroidota</taxon>
        <taxon>Bacteroidia</taxon>
        <taxon>Marinilabiliales</taxon>
        <taxon>Marinilabiliaceae</taxon>
        <taxon>Xiashengella</taxon>
    </lineage>
</organism>
<dbReference type="PROSITE" id="PS00648">
    <property type="entry name" value="RIBONUCLEASE_P"/>
    <property type="match status" value="1"/>
</dbReference>
<dbReference type="NCBIfam" id="TIGR00188">
    <property type="entry name" value="rnpA"/>
    <property type="match status" value="1"/>
</dbReference>
<dbReference type="AlphaFoldDB" id="A0A9J6ZQA2"/>
<dbReference type="GO" id="GO:0004526">
    <property type="term" value="F:ribonuclease P activity"/>
    <property type="evidence" value="ECO:0007669"/>
    <property type="project" value="UniProtKB-UniRule"/>
</dbReference>
<evidence type="ECO:0000313" key="10">
    <source>
        <dbReference type="Proteomes" id="UP001056426"/>
    </source>
</evidence>
<dbReference type="GO" id="GO:0042781">
    <property type="term" value="F:3'-tRNA processing endoribonuclease activity"/>
    <property type="evidence" value="ECO:0007669"/>
    <property type="project" value="TreeGrafter"/>
</dbReference>
<dbReference type="EMBL" id="CP098400">
    <property type="protein sequence ID" value="URW79767.1"/>
    <property type="molecule type" value="Genomic_DNA"/>
</dbReference>
<accession>A0A9J6ZQA2</accession>
<dbReference type="PANTHER" id="PTHR33992:SF1">
    <property type="entry name" value="RIBONUCLEASE P PROTEIN COMPONENT"/>
    <property type="match status" value="1"/>
</dbReference>
<dbReference type="HAMAP" id="MF_00227">
    <property type="entry name" value="RNase_P"/>
    <property type="match status" value="1"/>
</dbReference>
<dbReference type="InterPro" id="IPR000100">
    <property type="entry name" value="RNase_P"/>
</dbReference>
<dbReference type="InterPro" id="IPR020539">
    <property type="entry name" value="RNase_P_CS"/>
</dbReference>
<keyword evidence="10" id="KW-1185">Reference proteome</keyword>
<evidence type="ECO:0000313" key="9">
    <source>
        <dbReference type="EMBL" id="URW79767.1"/>
    </source>
</evidence>
<gene>
    <name evidence="7 9" type="primary">rnpA</name>
    <name evidence="9" type="ORF">M9189_00145</name>
</gene>
<dbReference type="InterPro" id="IPR014721">
    <property type="entry name" value="Ribsml_uS5_D2-typ_fold_subgr"/>
</dbReference>
<dbReference type="EC" id="3.1.26.5" evidence="7 8"/>
<dbReference type="GO" id="GO:0030677">
    <property type="term" value="C:ribonuclease P complex"/>
    <property type="evidence" value="ECO:0007669"/>
    <property type="project" value="TreeGrafter"/>
</dbReference>